<dbReference type="EMBL" id="CACSIO010000001">
    <property type="protein sequence ID" value="CAA0079011.1"/>
    <property type="molecule type" value="Genomic_DNA"/>
</dbReference>
<keyword evidence="1" id="KW-0732">Signal</keyword>
<dbReference type="InterPro" id="IPR010239">
    <property type="entry name" value="CHP02001"/>
</dbReference>
<gene>
    <name evidence="2" type="ORF">OPDIPICF_00062</name>
</gene>
<accession>A0A5S9MPS0</accession>
<dbReference type="Proteomes" id="UP000441399">
    <property type="component" value="Unassembled WGS sequence"/>
</dbReference>
<dbReference type="NCBIfam" id="TIGR02001">
    <property type="entry name" value="gcw_chp"/>
    <property type="match status" value="1"/>
</dbReference>
<sequence>MKKLFATSAAAIALTAGLSAPTQADDLGISLNAGLVSDYVFRGSQISGAGAYGGVDFEVAGFYAGAWVIQDHGQTGDFGSTGIEYDGYLGYGLELENSFNFNVGYTNYSYSYTSNREDEVGGSIGFYGFAVSYFYGWNHVNKLCDGPGCDKDEVTAYQYYDVSWSGDYFGALIGQKTVDTDKATEYSYFELSTGGEVATLDVSVTYGRQFSVKEDGEDVGDSGSDYFVLDISKSFSF</sequence>
<keyword evidence="3" id="KW-1185">Reference proteome</keyword>
<proteinExistence type="predicted"/>
<name>A0A5S9MPS0_9GAMM</name>
<evidence type="ECO:0000313" key="3">
    <source>
        <dbReference type="Proteomes" id="UP000441399"/>
    </source>
</evidence>
<dbReference type="OrthoDB" id="9793561at2"/>
<organism evidence="2 3">
    <name type="scientific">BD1-7 clade bacterium</name>
    <dbReference type="NCBI Taxonomy" id="2029982"/>
    <lineage>
        <taxon>Bacteria</taxon>
        <taxon>Pseudomonadati</taxon>
        <taxon>Pseudomonadota</taxon>
        <taxon>Gammaproteobacteria</taxon>
        <taxon>Cellvibrionales</taxon>
        <taxon>Spongiibacteraceae</taxon>
        <taxon>BD1-7 clade</taxon>
    </lineage>
</organism>
<evidence type="ECO:0000313" key="2">
    <source>
        <dbReference type="EMBL" id="CAA0079011.1"/>
    </source>
</evidence>
<feature type="signal peptide" evidence="1">
    <location>
        <begin position="1"/>
        <end position="24"/>
    </location>
</feature>
<evidence type="ECO:0008006" key="4">
    <source>
        <dbReference type="Google" id="ProtNLM"/>
    </source>
</evidence>
<evidence type="ECO:0000256" key="1">
    <source>
        <dbReference type="SAM" id="SignalP"/>
    </source>
</evidence>
<dbReference type="AlphaFoldDB" id="A0A5S9MPS0"/>
<protein>
    <recommendedName>
        <fullName evidence="4">Porin domain-containing protein</fullName>
    </recommendedName>
</protein>
<reference evidence="2 3" key="1">
    <citation type="submission" date="2019-11" db="EMBL/GenBank/DDBJ databases">
        <authorList>
            <person name="Holert J."/>
        </authorList>
    </citation>
    <scope>NUCLEOTIDE SEQUENCE [LARGE SCALE GENOMIC DNA]</scope>
    <source>
        <strain evidence="2">SB11_3</strain>
    </source>
</reference>
<feature type="chain" id="PRO_5025021230" description="Porin domain-containing protein" evidence="1">
    <location>
        <begin position="25"/>
        <end position="237"/>
    </location>
</feature>